<dbReference type="SUPFAM" id="SSF47973">
    <property type="entry name" value="Ribosomal protein S7"/>
    <property type="match status" value="1"/>
</dbReference>
<dbReference type="EMBL" id="NXGM01000107">
    <property type="protein sequence ID" value="PIM95054.1"/>
    <property type="molecule type" value="Genomic_DNA"/>
</dbReference>
<sequence>MARKRKINNNIFSYSNKCLLLSKLINYIMRDGKKRMAMLILKKSLDYINDKLHINPLKVLYEAIDNVTPYIEIRNMRIGGVSYQIPIDIPANRRLGLGLRWMVNAAKQRREATSWLKLAWEIIDTVLRKSSSFKQRETMHNLAKDNQAFAHMGW</sequence>
<dbReference type="Pfam" id="PF00177">
    <property type="entry name" value="Ribosomal_S7"/>
    <property type="match status" value="1"/>
</dbReference>
<evidence type="ECO:0000256" key="7">
    <source>
        <dbReference type="ARBA" id="ARBA00035524"/>
    </source>
</evidence>
<dbReference type="PIRSF" id="PIRSF002122">
    <property type="entry name" value="RPS7p_RPS7a_RPS5e_RPS7o"/>
    <property type="match status" value="1"/>
</dbReference>
<gene>
    <name evidence="9" type="primary">rpsG</name>
    <name evidence="9" type="ORF">magneo_263</name>
</gene>
<reference evidence="9" key="1">
    <citation type="submission" date="2017-09" db="EMBL/GenBank/DDBJ databases">
        <authorList>
            <person name="Campbell M.A."/>
            <person name="Lukasik P."/>
            <person name="Simon C."/>
            <person name="McCutcheon J.P."/>
        </authorList>
    </citation>
    <scope>NUCLEOTIDE SEQUENCE [LARGE SCALE GENOMIC DNA]</scope>
    <source>
        <strain evidence="9">MAGNEO</strain>
    </source>
</reference>
<organism evidence="9 10">
    <name type="scientific">Candidatus Hodgkinia cicadicola</name>
    <dbReference type="NCBI Taxonomy" id="573658"/>
    <lineage>
        <taxon>Bacteria</taxon>
        <taxon>Pseudomonadati</taxon>
        <taxon>Pseudomonadota</taxon>
        <taxon>Alphaproteobacteria</taxon>
        <taxon>Hyphomicrobiales</taxon>
        <taxon>Candidatus Hodgkinia</taxon>
    </lineage>
</organism>
<name>A0ABX4MF05_9HYPH</name>
<evidence type="ECO:0000256" key="2">
    <source>
        <dbReference type="ARBA" id="ARBA00022555"/>
    </source>
</evidence>
<keyword evidence="5 9" id="KW-0689">Ribosomal protein</keyword>
<evidence type="ECO:0000259" key="8">
    <source>
        <dbReference type="Pfam" id="PF00177"/>
    </source>
</evidence>
<keyword evidence="6" id="KW-0687">Ribonucleoprotein</keyword>
<accession>A0ABX4MF05</accession>
<evidence type="ECO:0000256" key="5">
    <source>
        <dbReference type="ARBA" id="ARBA00022980"/>
    </source>
</evidence>
<dbReference type="Gene3D" id="1.10.455.10">
    <property type="entry name" value="Ribosomal protein S7 domain"/>
    <property type="match status" value="1"/>
</dbReference>
<evidence type="ECO:0000256" key="6">
    <source>
        <dbReference type="ARBA" id="ARBA00023274"/>
    </source>
</evidence>
<keyword evidence="3" id="KW-0699">rRNA-binding</keyword>
<evidence type="ECO:0000313" key="10">
    <source>
        <dbReference type="Proteomes" id="UP000228684"/>
    </source>
</evidence>
<dbReference type="InterPro" id="IPR036823">
    <property type="entry name" value="Ribosomal_uS7_dom_sf"/>
</dbReference>
<dbReference type="Proteomes" id="UP000228684">
    <property type="component" value="Unassembled WGS sequence"/>
</dbReference>
<dbReference type="PANTHER" id="PTHR11205">
    <property type="entry name" value="RIBOSOMAL PROTEIN S7"/>
    <property type="match status" value="1"/>
</dbReference>
<evidence type="ECO:0000256" key="4">
    <source>
        <dbReference type="ARBA" id="ARBA00022884"/>
    </source>
</evidence>
<proteinExistence type="inferred from homology"/>
<dbReference type="NCBIfam" id="TIGR01029">
    <property type="entry name" value="rpsG_bact"/>
    <property type="match status" value="1"/>
</dbReference>
<evidence type="ECO:0000256" key="3">
    <source>
        <dbReference type="ARBA" id="ARBA00022730"/>
    </source>
</evidence>
<dbReference type="InterPro" id="IPR000235">
    <property type="entry name" value="Ribosomal_uS7"/>
</dbReference>
<feature type="domain" description="Small ribosomal subunit protein uS7" evidence="8">
    <location>
        <begin position="3"/>
        <end position="146"/>
    </location>
</feature>
<dbReference type="GO" id="GO:0005840">
    <property type="term" value="C:ribosome"/>
    <property type="evidence" value="ECO:0007669"/>
    <property type="project" value="UniProtKB-KW"/>
</dbReference>
<keyword evidence="4" id="KW-0694">RNA-binding</keyword>
<evidence type="ECO:0000313" key="9">
    <source>
        <dbReference type="EMBL" id="PIM95054.1"/>
    </source>
</evidence>
<evidence type="ECO:0000256" key="1">
    <source>
        <dbReference type="ARBA" id="ARBA00007151"/>
    </source>
</evidence>
<dbReference type="InterPro" id="IPR005717">
    <property type="entry name" value="Ribosomal_uS7_bac/org-type"/>
</dbReference>
<keyword evidence="2" id="KW-0820">tRNA-binding</keyword>
<dbReference type="InterPro" id="IPR023798">
    <property type="entry name" value="Ribosomal_uS7_dom"/>
</dbReference>
<comment type="caution">
    <text evidence="9">The sequence shown here is derived from an EMBL/GenBank/DDBJ whole genome shotgun (WGS) entry which is preliminary data.</text>
</comment>
<keyword evidence="10" id="KW-1185">Reference proteome</keyword>
<comment type="similarity">
    <text evidence="1">Belongs to the universal ribosomal protein uS7 family.</text>
</comment>
<protein>
    <recommendedName>
        <fullName evidence="7">30S ribosomal protein S7</fullName>
    </recommendedName>
</protein>